<dbReference type="EMBL" id="JALZ01000058">
    <property type="protein sequence ID" value="ETX12724.1"/>
    <property type="molecule type" value="Genomic_DNA"/>
</dbReference>
<comment type="caution">
    <text evidence="3">The sequence shown here is derived from an EMBL/GenBank/DDBJ whole genome shotgun (WGS) entry which is preliminary data.</text>
</comment>
<dbReference type="PANTHER" id="PTHR43092">
    <property type="entry name" value="L-CYSTEINE DESULFHYDRASE"/>
    <property type="match status" value="1"/>
</dbReference>
<dbReference type="Gene3D" id="3.40.640.10">
    <property type="entry name" value="Type I PLP-dependent aspartate aminotransferase-like (Major domain)"/>
    <property type="match status" value="1"/>
</dbReference>
<evidence type="ECO:0000313" key="3">
    <source>
        <dbReference type="EMBL" id="ETX12724.1"/>
    </source>
</evidence>
<sequence length="354" mass="38682">MIYLNAASHGWPSAQTFQSMVRHLEAARDRGPIVAASGNECAPRAAAARMIGASREDVGFAPSTSHAWTAVVAHLELSGRRVLVAPHEWGDNVRHLKSLSRRTGMRVEILPELEWRSPDLLAWSDRIDDDVAAIFVPMVTSVQGIRYPVEEIAALPRPAETRLVIDAAQALGQMPVDVQRLSCDALVGTCRKWLRGPRGTALFWRHPGRMGHMDIRDVEPADLNPALLAGVEQAIEEYLSRGGDNIEPWLGPLRRHAMERAAALGLDFFGAVPPRTGTICLAVPTVLADKVRLGLAAEAAIVKWPDHALSEPHAPEVSAGAVPLRLSPHVYNDLSDLDVVFDRIASAIKERSRR</sequence>
<evidence type="ECO:0000313" key="4">
    <source>
        <dbReference type="Proteomes" id="UP000022447"/>
    </source>
</evidence>
<dbReference type="Proteomes" id="UP000022447">
    <property type="component" value="Unassembled WGS sequence"/>
</dbReference>
<dbReference type="SUPFAM" id="SSF53383">
    <property type="entry name" value="PLP-dependent transferases"/>
    <property type="match status" value="1"/>
</dbReference>
<name>X7E9F1_9RHOB</name>
<keyword evidence="4" id="KW-1185">Reference proteome</keyword>
<evidence type="ECO:0000256" key="1">
    <source>
        <dbReference type="ARBA" id="ARBA00022898"/>
    </source>
</evidence>
<organism evidence="3 4">
    <name type="scientific">Roseivivax halodurans JCM 10272</name>
    <dbReference type="NCBI Taxonomy" id="1449350"/>
    <lineage>
        <taxon>Bacteria</taxon>
        <taxon>Pseudomonadati</taxon>
        <taxon>Pseudomonadota</taxon>
        <taxon>Alphaproteobacteria</taxon>
        <taxon>Rhodobacterales</taxon>
        <taxon>Roseobacteraceae</taxon>
        <taxon>Roseivivax</taxon>
    </lineage>
</organism>
<dbReference type="InterPro" id="IPR015422">
    <property type="entry name" value="PyrdxlP-dep_Trfase_small"/>
</dbReference>
<keyword evidence="1" id="KW-0663">Pyridoxal phosphate</keyword>
<dbReference type="InterPro" id="IPR015421">
    <property type="entry name" value="PyrdxlP-dep_Trfase_major"/>
</dbReference>
<feature type="domain" description="Aminotransferase class V" evidence="2">
    <location>
        <begin position="44"/>
        <end position="204"/>
    </location>
</feature>
<dbReference type="eggNOG" id="COG0520">
    <property type="taxonomic scope" value="Bacteria"/>
</dbReference>
<evidence type="ECO:0000259" key="2">
    <source>
        <dbReference type="Pfam" id="PF00266"/>
    </source>
</evidence>
<accession>X7E9F1</accession>
<dbReference type="InterPro" id="IPR015424">
    <property type="entry name" value="PyrdxlP-dep_Trfase"/>
</dbReference>
<dbReference type="InterPro" id="IPR000192">
    <property type="entry name" value="Aminotrans_V_dom"/>
</dbReference>
<dbReference type="Pfam" id="PF00266">
    <property type="entry name" value="Aminotran_5"/>
    <property type="match status" value="1"/>
</dbReference>
<dbReference type="AlphaFoldDB" id="X7E9F1"/>
<dbReference type="PANTHER" id="PTHR43092:SF2">
    <property type="entry name" value="HERCYNYLCYSTEINE SULFOXIDE LYASE"/>
    <property type="match status" value="1"/>
</dbReference>
<dbReference type="Gene3D" id="3.90.1150.10">
    <property type="entry name" value="Aspartate Aminotransferase, domain 1"/>
    <property type="match status" value="1"/>
</dbReference>
<gene>
    <name evidence="3" type="ORF">OCH239_17410</name>
</gene>
<dbReference type="STRING" id="1449350.OCH239_17410"/>
<reference evidence="3 4" key="1">
    <citation type="submission" date="2014-01" db="EMBL/GenBank/DDBJ databases">
        <title>Roseivivax halodurans JCM 10272 Genome Sequencing.</title>
        <authorList>
            <person name="Lai Q."/>
            <person name="Li G."/>
            <person name="Shao Z."/>
        </authorList>
    </citation>
    <scope>NUCLEOTIDE SEQUENCE [LARGE SCALE GENOMIC DNA]</scope>
    <source>
        <strain evidence="3 4">JCM 10272</strain>
    </source>
</reference>
<proteinExistence type="predicted"/>
<protein>
    <recommendedName>
        <fullName evidence="2">Aminotransferase class V domain-containing protein</fullName>
    </recommendedName>
</protein>